<dbReference type="Proteomes" id="UP000242757">
    <property type="component" value="Unassembled WGS sequence"/>
</dbReference>
<evidence type="ECO:0000313" key="4">
    <source>
        <dbReference type="Proteomes" id="UP000242757"/>
    </source>
</evidence>
<evidence type="ECO:0000256" key="1">
    <source>
        <dbReference type="ARBA" id="ARBA00023270"/>
    </source>
</evidence>
<dbReference type="Gene3D" id="1.10.150.240">
    <property type="entry name" value="Putative phosphatase, domain 2"/>
    <property type="match status" value="1"/>
</dbReference>
<dbReference type="EC" id="3.11.1.1" evidence="2"/>
<comment type="cofactor">
    <cofactor evidence="2">
        <name>Mg(2+)</name>
        <dbReference type="ChEBI" id="CHEBI:18420"/>
    </cofactor>
    <text evidence="2">Binds 1 Mg(2+) ion per subunit.</text>
</comment>
<dbReference type="InterPro" id="IPR006439">
    <property type="entry name" value="HAD-SF_hydro_IA"/>
</dbReference>
<keyword evidence="2" id="KW-0460">Magnesium</keyword>
<feature type="active site" description="Schiff-base intermediate with substrate" evidence="2">
    <location>
        <position position="60"/>
    </location>
</feature>
<dbReference type="PANTHER" id="PTHR43434:SF19">
    <property type="entry name" value="PHOSPHONOACETALDEHYDE HYDROLASE"/>
    <property type="match status" value="1"/>
</dbReference>
<dbReference type="SFLD" id="SFLDG01135">
    <property type="entry name" value="C1.5.6:_HAD__Beta-PGM__Phospha"/>
    <property type="match status" value="1"/>
</dbReference>
<dbReference type="Pfam" id="PF00702">
    <property type="entry name" value="Hydrolase"/>
    <property type="match status" value="1"/>
</dbReference>
<comment type="subunit">
    <text evidence="2">Homodimer.</text>
</comment>
<comment type="similarity">
    <text evidence="2">Belongs to the HAD-like hydrolase superfamily. PhnX family.</text>
</comment>
<organism evidence="3 4">
    <name type="scientific">Oceanimonas doudoroffii</name>
    <dbReference type="NCBI Taxonomy" id="84158"/>
    <lineage>
        <taxon>Bacteria</taxon>
        <taxon>Pseudomonadati</taxon>
        <taxon>Pseudomonadota</taxon>
        <taxon>Gammaproteobacteria</taxon>
        <taxon>Aeromonadales</taxon>
        <taxon>Aeromonadaceae</taxon>
        <taxon>Oceanimonas</taxon>
    </lineage>
</organism>
<dbReference type="InterPro" id="IPR023214">
    <property type="entry name" value="HAD_sf"/>
</dbReference>
<gene>
    <name evidence="2" type="primary">phnX</name>
    <name evidence="3" type="ORF">B6S08_12860</name>
</gene>
<dbReference type="PANTHER" id="PTHR43434">
    <property type="entry name" value="PHOSPHOGLYCOLATE PHOSPHATASE"/>
    <property type="match status" value="1"/>
</dbReference>
<feature type="binding site" evidence="2">
    <location>
        <position position="19"/>
    </location>
    <ligand>
        <name>Mg(2+)</name>
        <dbReference type="ChEBI" id="CHEBI:18420"/>
    </ligand>
</feature>
<proteinExistence type="inferred from homology"/>
<keyword evidence="4" id="KW-1185">Reference proteome</keyword>
<dbReference type="EMBL" id="NBIM01000004">
    <property type="protein sequence ID" value="OXY81373.1"/>
    <property type="molecule type" value="Genomic_DNA"/>
</dbReference>
<accession>A0A233RDA4</accession>
<evidence type="ECO:0000256" key="2">
    <source>
        <dbReference type="HAMAP-Rule" id="MF_01375"/>
    </source>
</evidence>
<dbReference type="HAMAP" id="MF_01375">
    <property type="entry name" value="PhnX"/>
    <property type="match status" value="1"/>
</dbReference>
<dbReference type="InterPro" id="IPR023198">
    <property type="entry name" value="PGP-like_dom2"/>
</dbReference>
<dbReference type="GO" id="GO:0006281">
    <property type="term" value="P:DNA repair"/>
    <property type="evidence" value="ECO:0007669"/>
    <property type="project" value="TreeGrafter"/>
</dbReference>
<dbReference type="OrthoDB" id="5504491at2"/>
<dbReference type="RefSeq" id="WP_094201209.1">
    <property type="nucleotide sequence ID" value="NZ_NBIM01000004.1"/>
</dbReference>
<dbReference type="GO" id="GO:0019700">
    <property type="term" value="P:organic phosphonate catabolic process"/>
    <property type="evidence" value="ECO:0007669"/>
    <property type="project" value="InterPro"/>
</dbReference>
<reference evidence="3 4" key="1">
    <citation type="submission" date="2017-08" db="EMBL/GenBank/DDBJ databases">
        <title>A Genome Sequence of Oceanimonas doudoroffii ATCC 27123T.</title>
        <authorList>
            <person name="Brennan M.A."/>
            <person name="Maclea K.S."/>
            <person name="Mcclelland W.D."/>
            <person name="Trachtenberg A.M."/>
        </authorList>
    </citation>
    <scope>NUCLEOTIDE SEQUENCE [LARGE SCALE GENOMIC DNA]</scope>
    <source>
        <strain evidence="3 4">ATCC 27123</strain>
    </source>
</reference>
<dbReference type="AlphaFoldDB" id="A0A233RDA4"/>
<dbReference type="SUPFAM" id="SSF56784">
    <property type="entry name" value="HAD-like"/>
    <property type="match status" value="1"/>
</dbReference>
<keyword evidence="1 2" id="KW-0704">Schiff base</keyword>
<feature type="active site" description="Nucleophile" evidence="2">
    <location>
        <position position="19"/>
    </location>
</feature>
<dbReference type="GO" id="GO:0008967">
    <property type="term" value="F:phosphoglycolate phosphatase activity"/>
    <property type="evidence" value="ECO:0007669"/>
    <property type="project" value="TreeGrafter"/>
</dbReference>
<dbReference type="SFLD" id="SFLDS00003">
    <property type="entry name" value="Haloacid_Dehalogenase"/>
    <property type="match status" value="1"/>
</dbReference>
<keyword evidence="2" id="KW-0479">Metal-binding</keyword>
<name>A0A233RDA4_9GAMM</name>
<dbReference type="InterPro" id="IPR036412">
    <property type="entry name" value="HAD-like_sf"/>
</dbReference>
<dbReference type="SFLD" id="SFLDG01129">
    <property type="entry name" value="C1.5:_HAD__Beta-PGM__Phosphata"/>
    <property type="match status" value="1"/>
</dbReference>
<dbReference type="GO" id="GO:0000287">
    <property type="term" value="F:magnesium ion binding"/>
    <property type="evidence" value="ECO:0007669"/>
    <property type="project" value="UniProtKB-UniRule"/>
</dbReference>
<comment type="catalytic activity">
    <reaction evidence="2">
        <text>phosphonoacetaldehyde + H2O = acetaldehyde + phosphate + H(+)</text>
        <dbReference type="Rhea" id="RHEA:18905"/>
        <dbReference type="ChEBI" id="CHEBI:15343"/>
        <dbReference type="ChEBI" id="CHEBI:15377"/>
        <dbReference type="ChEBI" id="CHEBI:15378"/>
        <dbReference type="ChEBI" id="CHEBI:43474"/>
        <dbReference type="ChEBI" id="CHEBI:58383"/>
        <dbReference type="EC" id="3.11.1.1"/>
    </reaction>
</comment>
<evidence type="ECO:0000313" key="3">
    <source>
        <dbReference type="EMBL" id="OXY81373.1"/>
    </source>
</evidence>
<dbReference type="InterPro" id="IPR050155">
    <property type="entry name" value="HAD-like_hydrolase_sf"/>
</dbReference>
<feature type="binding site" evidence="2">
    <location>
        <position position="193"/>
    </location>
    <ligand>
        <name>Mg(2+)</name>
        <dbReference type="ChEBI" id="CHEBI:18420"/>
    </ligand>
</feature>
<dbReference type="NCBIfam" id="TIGR01422">
    <property type="entry name" value="phosphonatase"/>
    <property type="match status" value="1"/>
</dbReference>
<feature type="binding site" evidence="2">
    <location>
        <position position="21"/>
    </location>
    <ligand>
        <name>Mg(2+)</name>
        <dbReference type="ChEBI" id="CHEBI:18420"/>
    </ligand>
</feature>
<dbReference type="Gene3D" id="3.40.50.1000">
    <property type="entry name" value="HAD superfamily/HAD-like"/>
    <property type="match status" value="1"/>
</dbReference>
<keyword evidence="2 3" id="KW-0378">Hydrolase</keyword>
<protein>
    <recommendedName>
        <fullName evidence="2">Phosphonoacetaldehyde hydrolase</fullName>
        <shortName evidence="2">Phosphonatase</shortName>
        <ecNumber evidence="2">3.11.1.1</ecNumber>
    </recommendedName>
    <alternativeName>
        <fullName evidence="2">Phosphonoacetaldehyde phosphonohydrolase</fullName>
    </alternativeName>
</protein>
<dbReference type="InterPro" id="IPR006323">
    <property type="entry name" value="Phosphonoacetald_hydro"/>
</dbReference>
<sequence length="276" mass="30053">MSYRFERRYTGAVQAVIMDWAGTTVDFGSVAPINAFRRLFAGEGIDVTQAECRAPMGSEKRDHICQMLAMPRIREAWLQIKGEAPSEAEIDRLYQDFVQIQIECIRDSAVLIPGMDRVAAELTGRGIRLGANTGYSRDMIVELVQRAAEQGYAPEVVITASDVQRGRPWPEMSLRAACALEAGAVQACVKVDDTGVGIEEGLNAGMWTVALAVSGNEVGLSLEDWQALAPSEQQRLRGKAHARLAGTGAHYVIDTIAELPAVIDDINARLARGERP</sequence>
<dbReference type="GO" id="GO:0050194">
    <property type="term" value="F:phosphonoacetaldehyde hydrolase activity"/>
    <property type="evidence" value="ECO:0007669"/>
    <property type="project" value="UniProtKB-UniRule"/>
</dbReference>
<dbReference type="GO" id="GO:0005829">
    <property type="term" value="C:cytosol"/>
    <property type="evidence" value="ECO:0007669"/>
    <property type="project" value="TreeGrafter"/>
</dbReference>
<comment type="function">
    <text evidence="2">Involved in phosphonate degradation.</text>
</comment>
<dbReference type="NCBIfam" id="TIGR01509">
    <property type="entry name" value="HAD-SF-IA-v3"/>
    <property type="match status" value="1"/>
</dbReference>
<comment type="caution">
    <text evidence="3">The sequence shown here is derived from an EMBL/GenBank/DDBJ whole genome shotgun (WGS) entry which is preliminary data.</text>
</comment>